<dbReference type="AlphaFoldDB" id="A0A1S2Y6P5"/>
<evidence type="ECO:0000259" key="1">
    <source>
        <dbReference type="Pfam" id="PF22936"/>
    </source>
</evidence>
<dbReference type="RefSeq" id="XP_004500259.1">
    <property type="nucleotide sequence ID" value="XM_004500202.1"/>
</dbReference>
<dbReference type="Proteomes" id="UP000087171">
    <property type="component" value="Chromosome Ca5"/>
</dbReference>
<dbReference type="Pfam" id="PF22936">
    <property type="entry name" value="Pol_BBD"/>
    <property type="match status" value="1"/>
</dbReference>
<gene>
    <name evidence="3" type="primary">LOC101496439</name>
</gene>
<protein>
    <submittedName>
        <fullName evidence="3">Uncharacterized protein LOC101496439</fullName>
    </submittedName>
</protein>
<evidence type="ECO:0000313" key="3">
    <source>
        <dbReference type="RefSeq" id="XP_004500259.1"/>
    </source>
</evidence>
<organism evidence="2 3">
    <name type="scientific">Cicer arietinum</name>
    <name type="common">Chickpea</name>
    <name type="synonym">Garbanzo</name>
    <dbReference type="NCBI Taxonomy" id="3827"/>
    <lineage>
        <taxon>Eukaryota</taxon>
        <taxon>Viridiplantae</taxon>
        <taxon>Streptophyta</taxon>
        <taxon>Embryophyta</taxon>
        <taxon>Tracheophyta</taxon>
        <taxon>Spermatophyta</taxon>
        <taxon>Magnoliopsida</taxon>
        <taxon>eudicotyledons</taxon>
        <taxon>Gunneridae</taxon>
        <taxon>Pentapetalae</taxon>
        <taxon>rosids</taxon>
        <taxon>fabids</taxon>
        <taxon>Fabales</taxon>
        <taxon>Fabaceae</taxon>
        <taxon>Papilionoideae</taxon>
        <taxon>50 kb inversion clade</taxon>
        <taxon>NPAAA clade</taxon>
        <taxon>Hologalegina</taxon>
        <taxon>IRL clade</taxon>
        <taxon>Cicereae</taxon>
        <taxon>Cicer</taxon>
    </lineage>
</organism>
<keyword evidence="2" id="KW-1185">Reference proteome</keyword>
<proteinExistence type="predicted"/>
<dbReference type="GeneID" id="101496439"/>
<accession>A0A1S2Y6P5</accession>
<reference evidence="3" key="2">
    <citation type="submission" date="2025-08" db="UniProtKB">
        <authorList>
            <consortium name="RefSeq"/>
        </authorList>
    </citation>
    <scope>IDENTIFICATION</scope>
    <source>
        <tissue evidence="3">Etiolated seedlings</tissue>
    </source>
</reference>
<dbReference type="eggNOG" id="KOG0017">
    <property type="taxonomic scope" value="Eukaryota"/>
</dbReference>
<reference evidence="2" key="1">
    <citation type="journal article" date="2013" name="Nat. Biotechnol.">
        <title>Draft genome sequence of chickpea (Cicer arietinum) provides a resource for trait improvement.</title>
        <authorList>
            <person name="Varshney R.K."/>
            <person name="Song C."/>
            <person name="Saxena R.K."/>
            <person name="Azam S."/>
            <person name="Yu S."/>
            <person name="Sharpe A.G."/>
            <person name="Cannon S."/>
            <person name="Baek J."/>
            <person name="Rosen B.D."/>
            <person name="Tar'an B."/>
            <person name="Millan T."/>
            <person name="Zhang X."/>
            <person name="Ramsay L.D."/>
            <person name="Iwata A."/>
            <person name="Wang Y."/>
            <person name="Nelson W."/>
            <person name="Farmer A.D."/>
            <person name="Gaur P.M."/>
            <person name="Soderlund C."/>
            <person name="Penmetsa R.V."/>
            <person name="Xu C."/>
            <person name="Bharti A.K."/>
            <person name="He W."/>
            <person name="Winter P."/>
            <person name="Zhao S."/>
            <person name="Hane J.K."/>
            <person name="Carrasquilla-Garcia N."/>
            <person name="Condie J.A."/>
            <person name="Upadhyaya H.D."/>
            <person name="Luo M.C."/>
            <person name="Thudi M."/>
            <person name="Gowda C.L."/>
            <person name="Singh N.P."/>
            <person name="Lichtenzveig J."/>
            <person name="Gali K.K."/>
            <person name="Rubio J."/>
            <person name="Nadarajan N."/>
            <person name="Dolezel J."/>
            <person name="Bansal K.C."/>
            <person name="Xu X."/>
            <person name="Edwards D."/>
            <person name="Zhang G."/>
            <person name="Kahl G."/>
            <person name="Gil J."/>
            <person name="Singh K.B."/>
            <person name="Datta S.K."/>
            <person name="Jackson S.A."/>
            <person name="Wang J."/>
            <person name="Cook D.R."/>
        </authorList>
    </citation>
    <scope>NUCLEOTIDE SEQUENCE [LARGE SCALE GENOMIC DNA]</scope>
    <source>
        <strain evidence="2">cv. CDC Frontier</strain>
    </source>
</reference>
<dbReference type="KEGG" id="cam:101496439"/>
<dbReference type="PaxDb" id="3827-XP_004500259.1"/>
<sequence length="148" mass="17487">MATIKSDDDGLEQWYLDTRYSNHMTGHKGWFVSIDEKVKRKIRFADNSTMTAKGVNNVLIQRRDDKQSFICDALYVPNMKNNMLSLRLLLEKGYSMKIEHGEMRMFNNSRRLILKAPLSKNRTFKIDIQISENKCLVAEIRNEDWSWH</sequence>
<feature type="domain" description="Retrovirus-related Pol polyprotein from transposon TNT 1-94-like beta-barrel" evidence="1">
    <location>
        <begin position="14"/>
        <end position="94"/>
    </location>
</feature>
<name>A0A1S2Y6P5_CICAR</name>
<evidence type="ECO:0000313" key="2">
    <source>
        <dbReference type="Proteomes" id="UP000087171"/>
    </source>
</evidence>
<dbReference type="OrthoDB" id="2015125at2759"/>
<dbReference type="InterPro" id="IPR054722">
    <property type="entry name" value="PolX-like_BBD"/>
</dbReference>